<dbReference type="Proteomes" id="UP000199045">
    <property type="component" value="Unassembled WGS sequence"/>
</dbReference>
<dbReference type="EMBL" id="FNBN01000003">
    <property type="protein sequence ID" value="SDG12933.1"/>
    <property type="molecule type" value="Genomic_DNA"/>
</dbReference>
<feature type="domain" description="CBS" evidence="3">
    <location>
        <begin position="77"/>
        <end position="132"/>
    </location>
</feature>
<dbReference type="STRING" id="104663.SAMN04488121_103567"/>
<evidence type="ECO:0000313" key="5">
    <source>
        <dbReference type="Proteomes" id="UP000199045"/>
    </source>
</evidence>
<organism evidence="4 5">
    <name type="scientific">Chitinophaga filiformis</name>
    <name type="common">Myxococcus filiformis</name>
    <name type="synonym">Flexibacter filiformis</name>
    <dbReference type="NCBI Taxonomy" id="104663"/>
    <lineage>
        <taxon>Bacteria</taxon>
        <taxon>Pseudomonadati</taxon>
        <taxon>Bacteroidota</taxon>
        <taxon>Chitinophagia</taxon>
        <taxon>Chitinophagales</taxon>
        <taxon>Chitinophagaceae</taxon>
        <taxon>Chitinophaga</taxon>
    </lineage>
</organism>
<reference evidence="4 5" key="1">
    <citation type="submission" date="2016-10" db="EMBL/GenBank/DDBJ databases">
        <authorList>
            <person name="de Groot N.N."/>
        </authorList>
    </citation>
    <scope>NUCLEOTIDE SEQUENCE [LARGE SCALE GENOMIC DNA]</scope>
    <source>
        <strain evidence="4 5">DSM 527</strain>
    </source>
</reference>
<feature type="domain" description="CBS" evidence="3">
    <location>
        <begin position="1"/>
        <end position="68"/>
    </location>
</feature>
<sequence>MDTVRNILQIKGNMVYTICTTCSVYEALEVLEEKNLGALVVVDESGQLIGIFTERDYARKVILKGRSSKETLVRDIMTDSPVFVTPDTEVEYCMQLMTNKFIRHLPVIENNQLTGLISIGDILKYVISNKDFIIQNLEHYIIS</sequence>
<dbReference type="PANTHER" id="PTHR43080:SF2">
    <property type="entry name" value="CBS DOMAIN-CONTAINING PROTEIN"/>
    <property type="match status" value="1"/>
</dbReference>
<dbReference type="InterPro" id="IPR051257">
    <property type="entry name" value="Diverse_CBS-Domain"/>
</dbReference>
<dbReference type="InterPro" id="IPR046342">
    <property type="entry name" value="CBS_dom_sf"/>
</dbReference>
<accession>A0A1G7RQH8</accession>
<evidence type="ECO:0000259" key="3">
    <source>
        <dbReference type="PROSITE" id="PS51371"/>
    </source>
</evidence>
<dbReference type="InterPro" id="IPR000644">
    <property type="entry name" value="CBS_dom"/>
</dbReference>
<dbReference type="AlphaFoldDB" id="A0A1G7RQH8"/>
<dbReference type="Pfam" id="PF00571">
    <property type="entry name" value="CBS"/>
    <property type="match status" value="2"/>
</dbReference>
<evidence type="ECO:0000256" key="2">
    <source>
        <dbReference type="PROSITE-ProRule" id="PRU00703"/>
    </source>
</evidence>
<protein>
    <submittedName>
        <fullName evidence="4">CBS domain-containing protein</fullName>
    </submittedName>
</protein>
<dbReference type="InterPro" id="IPR044725">
    <property type="entry name" value="CBSX3_CBS_dom"/>
</dbReference>
<dbReference type="CDD" id="cd04623">
    <property type="entry name" value="CBS_pair_bac_euk"/>
    <property type="match status" value="1"/>
</dbReference>
<dbReference type="SUPFAM" id="SSF54631">
    <property type="entry name" value="CBS-domain pair"/>
    <property type="match status" value="1"/>
</dbReference>
<dbReference type="SMART" id="SM00116">
    <property type="entry name" value="CBS"/>
    <property type="match status" value="2"/>
</dbReference>
<name>A0A1G7RQH8_CHIFI</name>
<evidence type="ECO:0000256" key="1">
    <source>
        <dbReference type="ARBA" id="ARBA00023122"/>
    </source>
</evidence>
<dbReference type="PANTHER" id="PTHR43080">
    <property type="entry name" value="CBS DOMAIN-CONTAINING PROTEIN CBSX3, MITOCHONDRIAL"/>
    <property type="match status" value="1"/>
</dbReference>
<dbReference type="OrthoDB" id="9802114at2"/>
<proteinExistence type="predicted"/>
<evidence type="ECO:0000313" key="4">
    <source>
        <dbReference type="EMBL" id="SDG12933.1"/>
    </source>
</evidence>
<dbReference type="RefSeq" id="WP_089833209.1">
    <property type="nucleotide sequence ID" value="NZ_FNBN01000003.1"/>
</dbReference>
<keyword evidence="1 2" id="KW-0129">CBS domain</keyword>
<dbReference type="PROSITE" id="PS51371">
    <property type="entry name" value="CBS"/>
    <property type="match status" value="2"/>
</dbReference>
<dbReference type="Gene3D" id="3.10.580.10">
    <property type="entry name" value="CBS-domain"/>
    <property type="match status" value="1"/>
</dbReference>
<gene>
    <name evidence="4" type="ORF">SAMN04488121_103567</name>
</gene>